<keyword evidence="4" id="KW-0812">Transmembrane</keyword>
<proteinExistence type="inferred from homology"/>
<evidence type="ECO:0000259" key="6">
    <source>
        <dbReference type="PROSITE" id="PS50885"/>
    </source>
</evidence>
<dbReference type="EMBL" id="CP080096">
    <property type="protein sequence ID" value="QYD73571.1"/>
    <property type="molecule type" value="Genomic_DNA"/>
</dbReference>
<keyword evidence="4" id="KW-0472">Membrane</keyword>
<keyword evidence="4" id="KW-1133">Transmembrane helix</keyword>
<dbReference type="InterPro" id="IPR033462">
    <property type="entry name" value="Cache_3-Cache_2"/>
</dbReference>
<evidence type="ECO:0000256" key="3">
    <source>
        <dbReference type="PROSITE-ProRule" id="PRU00284"/>
    </source>
</evidence>
<organism evidence="7 8">
    <name type="scientific">Paraburkholderia edwinii</name>
    <dbReference type="NCBI Taxonomy" id="2861782"/>
    <lineage>
        <taxon>Bacteria</taxon>
        <taxon>Pseudomonadati</taxon>
        <taxon>Pseudomonadota</taxon>
        <taxon>Betaproteobacteria</taxon>
        <taxon>Burkholderiales</taxon>
        <taxon>Burkholderiaceae</taxon>
        <taxon>Paraburkholderia</taxon>
    </lineage>
</organism>
<name>A0ABX8UXF4_9BURK</name>
<keyword evidence="1" id="KW-0488">Methylation</keyword>
<feature type="domain" description="HAMP" evidence="6">
    <location>
        <begin position="228"/>
        <end position="280"/>
    </location>
</feature>
<evidence type="ECO:0000256" key="1">
    <source>
        <dbReference type="ARBA" id="ARBA00022481"/>
    </source>
</evidence>
<dbReference type="PANTHER" id="PTHR43531:SF14">
    <property type="entry name" value="METHYL-ACCEPTING CHEMOTAXIS PROTEIN I-RELATED"/>
    <property type="match status" value="1"/>
</dbReference>
<keyword evidence="3" id="KW-0807">Transducer</keyword>
<dbReference type="PROSITE" id="PS50111">
    <property type="entry name" value="CHEMOTAXIS_TRANSDUC_2"/>
    <property type="match status" value="1"/>
</dbReference>
<dbReference type="SUPFAM" id="SSF58104">
    <property type="entry name" value="Methyl-accepting chemotaxis protein (MCP) signaling domain"/>
    <property type="match status" value="1"/>
</dbReference>
<feature type="domain" description="Methyl-accepting transducer" evidence="5">
    <location>
        <begin position="285"/>
        <end position="514"/>
    </location>
</feature>
<sequence>MNPLLPLKVQVSRHARMLAGYFPATFARDESDGVDIRGVITPRLLNGNAVLNLNYGDVDRFTSNTGSTATLFVTRGEDLVRVTTSVKQQNGERAVGTVLDRSHPAYRLLRGGQSYIGYATLFGKQYMTRYEPITNSAGQVIGALYVGFDVSNAWTLSMGAKLALLTFVAATVVLSGYGWLVRAVVLPGDHSSADGARALSSSQWGEIVGLALIGALLVSVLVYVAMRRGLGVSLREAKAAAEKLAAGDLTAQVHVSRRDDLGQLMQAINGISVGLASVVGNVRRASDTIALAAREIAAGNADLSARTEAQAGSLEETASAISQLTSMVRTNAEHALNANGHVASVSGLAVKGGDVVGEVVNTMSLIRGSSQKIVDIISVIDGIAFQTNILALNAAVEAARAGEEGRGFAVVAGEVRGLAQRSAAAAKEIKALIGDSVGNVDAGGALVDEAGRNMNEIVTAVENVVSLMNEITRASNEQSTGISEVNRAIVQMDEMTQQNVALVEEAAAAAASMREQARGLEDAVRVFRLAGDALH</sequence>
<dbReference type="Pfam" id="PF00015">
    <property type="entry name" value="MCPsignal"/>
    <property type="match status" value="1"/>
</dbReference>
<dbReference type="Gene3D" id="1.10.287.950">
    <property type="entry name" value="Methyl-accepting chemotaxis protein"/>
    <property type="match status" value="1"/>
</dbReference>
<evidence type="ECO:0000256" key="2">
    <source>
        <dbReference type="ARBA" id="ARBA00029447"/>
    </source>
</evidence>
<keyword evidence="8" id="KW-1185">Reference proteome</keyword>
<evidence type="ECO:0000313" key="7">
    <source>
        <dbReference type="EMBL" id="QYD73571.1"/>
    </source>
</evidence>
<dbReference type="InterPro" id="IPR004089">
    <property type="entry name" value="MCPsignal_dom"/>
</dbReference>
<dbReference type="InterPro" id="IPR004090">
    <property type="entry name" value="Chemotax_Me-accpt_rcpt"/>
</dbReference>
<dbReference type="CDD" id="cd11386">
    <property type="entry name" value="MCP_signal"/>
    <property type="match status" value="1"/>
</dbReference>
<feature type="transmembrane region" description="Helical" evidence="4">
    <location>
        <begin position="207"/>
        <end position="226"/>
    </location>
</feature>
<dbReference type="Proteomes" id="UP000826462">
    <property type="component" value="Chromosome 2"/>
</dbReference>
<dbReference type="PRINTS" id="PR00260">
    <property type="entry name" value="CHEMTRNSDUCR"/>
</dbReference>
<dbReference type="Pfam" id="PF17201">
    <property type="entry name" value="Cache_3-Cache_2"/>
    <property type="match status" value="1"/>
</dbReference>
<feature type="transmembrane region" description="Helical" evidence="4">
    <location>
        <begin position="162"/>
        <end position="180"/>
    </location>
</feature>
<dbReference type="PANTHER" id="PTHR43531">
    <property type="entry name" value="PROTEIN ICFG"/>
    <property type="match status" value="1"/>
</dbReference>
<dbReference type="InterPro" id="IPR003660">
    <property type="entry name" value="HAMP_dom"/>
</dbReference>
<protein>
    <submittedName>
        <fullName evidence="7">Cache 3/Cache 2 fusion domain-containing protein</fullName>
    </submittedName>
</protein>
<dbReference type="SMART" id="SM00283">
    <property type="entry name" value="MA"/>
    <property type="match status" value="1"/>
</dbReference>
<dbReference type="PROSITE" id="PS50885">
    <property type="entry name" value="HAMP"/>
    <property type="match status" value="1"/>
</dbReference>
<dbReference type="SMART" id="SM00304">
    <property type="entry name" value="HAMP"/>
    <property type="match status" value="1"/>
</dbReference>
<reference evidence="7 8" key="1">
    <citation type="submission" date="2021-07" db="EMBL/GenBank/DDBJ databases">
        <title>Paraburkholderia edwinii protects Aspergillus sp. from phenazines by acting as a toxin sponge.</title>
        <authorList>
            <person name="Dahlstrom K.M."/>
            <person name="Newman D.K."/>
        </authorList>
    </citation>
    <scope>NUCLEOTIDE SEQUENCE [LARGE SCALE GENOMIC DNA]</scope>
    <source>
        <strain evidence="7 8">Pe01</strain>
    </source>
</reference>
<dbReference type="CDD" id="cd06225">
    <property type="entry name" value="HAMP"/>
    <property type="match status" value="1"/>
</dbReference>
<dbReference type="InterPro" id="IPR051310">
    <property type="entry name" value="MCP_chemotaxis"/>
</dbReference>
<dbReference type="RefSeq" id="WP_219803426.1">
    <property type="nucleotide sequence ID" value="NZ_CP080096.1"/>
</dbReference>
<evidence type="ECO:0000313" key="8">
    <source>
        <dbReference type="Proteomes" id="UP000826462"/>
    </source>
</evidence>
<comment type="similarity">
    <text evidence="2">Belongs to the methyl-accepting chemotaxis (MCP) protein family.</text>
</comment>
<gene>
    <name evidence="7" type="ORF">KZJ38_28560</name>
</gene>
<evidence type="ECO:0000256" key="4">
    <source>
        <dbReference type="SAM" id="Phobius"/>
    </source>
</evidence>
<dbReference type="SUPFAM" id="SSF103190">
    <property type="entry name" value="Sensory domain-like"/>
    <property type="match status" value="1"/>
</dbReference>
<dbReference type="Pfam" id="PF00672">
    <property type="entry name" value="HAMP"/>
    <property type="match status" value="1"/>
</dbReference>
<dbReference type="InterPro" id="IPR029151">
    <property type="entry name" value="Sensor-like_sf"/>
</dbReference>
<evidence type="ECO:0000259" key="5">
    <source>
        <dbReference type="PROSITE" id="PS50111"/>
    </source>
</evidence>
<accession>A0ABX8UXF4</accession>